<keyword evidence="1" id="KW-0732">Signal</keyword>
<evidence type="ECO:0000313" key="2">
    <source>
        <dbReference type="EMBL" id="PUU73789.1"/>
    </source>
</evidence>
<reference evidence="2 3" key="1">
    <citation type="submission" date="2017-04" db="EMBL/GenBank/DDBJ databases">
        <title>Draft genome sequence of Tuber borchii Vittad., a whitish edible truffle.</title>
        <authorList>
            <consortium name="DOE Joint Genome Institute"/>
            <person name="Murat C."/>
            <person name="Kuo A."/>
            <person name="Barry K.W."/>
            <person name="Clum A."/>
            <person name="Dockter R.B."/>
            <person name="Fauchery L."/>
            <person name="Iotti M."/>
            <person name="Kohler A."/>
            <person name="Labutti K."/>
            <person name="Lindquist E.A."/>
            <person name="Lipzen A."/>
            <person name="Ohm R.A."/>
            <person name="Wang M."/>
            <person name="Grigoriev I.V."/>
            <person name="Zambonelli A."/>
            <person name="Martin F.M."/>
        </authorList>
    </citation>
    <scope>NUCLEOTIDE SEQUENCE [LARGE SCALE GENOMIC DNA]</scope>
    <source>
        <strain evidence="2 3">Tbo3840</strain>
    </source>
</reference>
<protein>
    <recommendedName>
        <fullName evidence="4">Secreted protein</fullName>
    </recommendedName>
</protein>
<feature type="chain" id="PRO_5015588564" description="Secreted protein" evidence="1">
    <location>
        <begin position="22"/>
        <end position="126"/>
    </location>
</feature>
<feature type="signal peptide" evidence="1">
    <location>
        <begin position="1"/>
        <end position="21"/>
    </location>
</feature>
<name>A0A2T6ZE84_TUBBO</name>
<organism evidence="2 3">
    <name type="scientific">Tuber borchii</name>
    <name type="common">White truffle</name>
    <dbReference type="NCBI Taxonomy" id="42251"/>
    <lineage>
        <taxon>Eukaryota</taxon>
        <taxon>Fungi</taxon>
        <taxon>Dikarya</taxon>
        <taxon>Ascomycota</taxon>
        <taxon>Pezizomycotina</taxon>
        <taxon>Pezizomycetes</taxon>
        <taxon>Pezizales</taxon>
        <taxon>Tuberaceae</taxon>
        <taxon>Tuber</taxon>
    </lineage>
</organism>
<gene>
    <name evidence="2" type="ORF">B9Z19DRAFT_1094381</name>
</gene>
<evidence type="ECO:0000256" key="1">
    <source>
        <dbReference type="SAM" id="SignalP"/>
    </source>
</evidence>
<dbReference type="Proteomes" id="UP000244722">
    <property type="component" value="Unassembled WGS sequence"/>
</dbReference>
<comment type="caution">
    <text evidence="2">The sequence shown here is derived from an EMBL/GenBank/DDBJ whole genome shotgun (WGS) entry which is preliminary data.</text>
</comment>
<sequence>MTLTTIVLILVESLPLPPSLAAYIHGAHARWRRRISRFKGNRQFPREVKGREGKGREGGNVLLNCGLCPIISGPPVGKNLAGSPGRTDRVIAVTYKALPVSWPAQIKSLTTGRKLGYKSFTKCELP</sequence>
<proteinExistence type="predicted"/>
<accession>A0A2T6ZE84</accession>
<dbReference type="EMBL" id="NESQ01000346">
    <property type="protein sequence ID" value="PUU73789.1"/>
    <property type="molecule type" value="Genomic_DNA"/>
</dbReference>
<evidence type="ECO:0000313" key="3">
    <source>
        <dbReference type="Proteomes" id="UP000244722"/>
    </source>
</evidence>
<evidence type="ECO:0008006" key="4">
    <source>
        <dbReference type="Google" id="ProtNLM"/>
    </source>
</evidence>
<keyword evidence="3" id="KW-1185">Reference proteome</keyword>
<dbReference type="AlphaFoldDB" id="A0A2T6ZE84"/>